<feature type="region of interest" description="Disordered" evidence="1">
    <location>
        <begin position="1"/>
        <end position="165"/>
    </location>
</feature>
<feature type="compositionally biased region" description="Basic and acidic residues" evidence="1">
    <location>
        <begin position="77"/>
        <end position="86"/>
    </location>
</feature>
<dbReference type="Proteomes" id="UP001161757">
    <property type="component" value="Unassembled WGS sequence"/>
</dbReference>
<accession>A0AAN6EX15</accession>
<proteinExistence type="predicted"/>
<gene>
    <name evidence="3" type="ORF">HRR80_003272</name>
</gene>
<feature type="compositionally biased region" description="Basic and acidic residues" evidence="1">
    <location>
        <begin position="43"/>
        <end position="58"/>
    </location>
</feature>
<evidence type="ECO:0000313" key="4">
    <source>
        <dbReference type="Proteomes" id="UP001161757"/>
    </source>
</evidence>
<dbReference type="InterPro" id="IPR036420">
    <property type="entry name" value="BRCT_dom_sf"/>
</dbReference>
<comment type="caution">
    <text evidence="3">The sequence shown here is derived from an EMBL/GenBank/DDBJ whole genome shotgun (WGS) entry which is preliminary data.</text>
</comment>
<dbReference type="AlphaFoldDB" id="A0AAN6EX15"/>
<dbReference type="PROSITE" id="PS50172">
    <property type="entry name" value="BRCT"/>
    <property type="match status" value="1"/>
</dbReference>
<evidence type="ECO:0000256" key="1">
    <source>
        <dbReference type="SAM" id="MobiDB-lite"/>
    </source>
</evidence>
<name>A0AAN6EX15_EXODE</name>
<organism evidence="3 4">
    <name type="scientific">Exophiala dermatitidis</name>
    <name type="common">Black yeast-like fungus</name>
    <name type="synonym">Wangiella dermatitidis</name>
    <dbReference type="NCBI Taxonomy" id="5970"/>
    <lineage>
        <taxon>Eukaryota</taxon>
        <taxon>Fungi</taxon>
        <taxon>Dikarya</taxon>
        <taxon>Ascomycota</taxon>
        <taxon>Pezizomycotina</taxon>
        <taxon>Eurotiomycetes</taxon>
        <taxon>Chaetothyriomycetidae</taxon>
        <taxon>Chaetothyriales</taxon>
        <taxon>Herpotrichiellaceae</taxon>
        <taxon>Exophiala</taxon>
    </lineage>
</organism>
<dbReference type="InterPro" id="IPR001357">
    <property type="entry name" value="BRCT_dom"/>
</dbReference>
<evidence type="ECO:0000259" key="2">
    <source>
        <dbReference type="PROSITE" id="PS50172"/>
    </source>
</evidence>
<feature type="domain" description="BRCT" evidence="2">
    <location>
        <begin position="165"/>
        <end position="265"/>
    </location>
</feature>
<protein>
    <recommendedName>
        <fullName evidence="2">BRCT domain-containing protein</fullName>
    </recommendedName>
</protein>
<dbReference type="Gene3D" id="3.40.50.10190">
    <property type="entry name" value="BRCT domain"/>
    <property type="match status" value="1"/>
</dbReference>
<dbReference type="Pfam" id="PF16589">
    <property type="entry name" value="BRCT_2"/>
    <property type="match status" value="1"/>
</dbReference>
<sequence length="290" mass="31277">MPSHRPNLPPPPQPTREIFDPFNSSSTGHQRAENRLSGSISWRDSRVHKLSHQLRDSSGRGGAHHVSDLVGAGSENFGKDGRKENGGWEPGAPGLRERGWQDIRTLMDGSRKRQNPDGSDCSNKRQKTVSNEVQVGLDDEQQTPTTAVVASSAEKEKGLADAKPPPPQIFRNLNIYLNGSTAPLVSDHKLKQLFAQHGGNSSINLGRRTVTHVVVGNTCGGGLASGKIQKEVSLIGGKGVKYVTAQWILDSVEKGIRQPESKYAPEKTLKGRIGGSGQASVKAMFMPKAK</sequence>
<dbReference type="EMBL" id="JAJGCB010000004">
    <property type="protein sequence ID" value="KAJ8993245.1"/>
    <property type="molecule type" value="Genomic_DNA"/>
</dbReference>
<dbReference type="SUPFAM" id="SSF52113">
    <property type="entry name" value="BRCT domain"/>
    <property type="match status" value="1"/>
</dbReference>
<dbReference type="SMART" id="SM00292">
    <property type="entry name" value="BRCT"/>
    <property type="match status" value="1"/>
</dbReference>
<reference evidence="3" key="1">
    <citation type="submission" date="2023-01" db="EMBL/GenBank/DDBJ databases">
        <title>Exophiala dermititidis isolated from Cystic Fibrosis Patient.</title>
        <authorList>
            <person name="Kurbessoian T."/>
            <person name="Crocker A."/>
            <person name="Murante D."/>
            <person name="Hogan D.A."/>
            <person name="Stajich J.E."/>
        </authorList>
    </citation>
    <scope>NUCLEOTIDE SEQUENCE</scope>
    <source>
        <strain evidence="3">Ex8</strain>
    </source>
</reference>
<evidence type="ECO:0000313" key="3">
    <source>
        <dbReference type="EMBL" id="KAJ8993245.1"/>
    </source>
</evidence>